<dbReference type="AlphaFoldDB" id="A0A1W1WBP7"/>
<keyword evidence="3" id="KW-1185">Reference proteome</keyword>
<keyword evidence="1" id="KW-0812">Transmembrane</keyword>
<organism evidence="2 3">
    <name type="scientific">Sulfobacillus thermosulfidooxidans (strain DSM 9293 / VKM B-1269 / AT-1)</name>
    <dbReference type="NCBI Taxonomy" id="929705"/>
    <lineage>
        <taxon>Bacteria</taxon>
        <taxon>Bacillati</taxon>
        <taxon>Bacillota</taxon>
        <taxon>Clostridia</taxon>
        <taxon>Eubacteriales</taxon>
        <taxon>Clostridiales Family XVII. Incertae Sedis</taxon>
        <taxon>Sulfobacillus</taxon>
    </lineage>
</organism>
<dbReference type="OrthoDB" id="3854538at2"/>
<dbReference type="STRING" id="28034.BFX07_04165"/>
<proteinExistence type="predicted"/>
<evidence type="ECO:0000256" key="1">
    <source>
        <dbReference type="SAM" id="Phobius"/>
    </source>
</evidence>
<name>A0A1W1WBP7_SULTA</name>
<reference evidence="3" key="1">
    <citation type="submission" date="2017-04" db="EMBL/GenBank/DDBJ databases">
        <authorList>
            <person name="Varghese N."/>
            <person name="Submissions S."/>
        </authorList>
    </citation>
    <scope>NUCLEOTIDE SEQUENCE [LARGE SCALE GENOMIC DNA]</scope>
    <source>
        <strain evidence="3">DSM 9293</strain>
    </source>
</reference>
<keyword evidence="1" id="KW-1133">Transmembrane helix</keyword>
<dbReference type="Proteomes" id="UP000192660">
    <property type="component" value="Unassembled WGS sequence"/>
</dbReference>
<feature type="transmembrane region" description="Helical" evidence="1">
    <location>
        <begin position="106"/>
        <end position="123"/>
    </location>
</feature>
<protein>
    <submittedName>
        <fullName evidence="2">Uncharacterized protein</fullName>
    </submittedName>
</protein>
<keyword evidence="1" id="KW-0472">Membrane</keyword>
<evidence type="ECO:0000313" key="3">
    <source>
        <dbReference type="Proteomes" id="UP000192660"/>
    </source>
</evidence>
<feature type="transmembrane region" description="Helical" evidence="1">
    <location>
        <begin position="79"/>
        <end position="100"/>
    </location>
</feature>
<gene>
    <name evidence="2" type="ORF">SAMN00768000_1168</name>
</gene>
<dbReference type="EMBL" id="FWWY01000001">
    <property type="protein sequence ID" value="SMC03602.1"/>
    <property type="molecule type" value="Genomic_DNA"/>
</dbReference>
<sequence length="124" mass="13704">MPPIKHPINKNEILAIIQANRALGADYDEHTADQIYELFQKTAGTRELTPEALTQYLQQLPANERKKLLRPFVKRKHSLLGNVSAIMALSIPLLLIAGLIAHNLGIFAVLGFDALVIILMVGLD</sequence>
<evidence type="ECO:0000313" key="2">
    <source>
        <dbReference type="EMBL" id="SMC03602.1"/>
    </source>
</evidence>
<dbReference type="RefSeq" id="WP_020375220.1">
    <property type="nucleotide sequence ID" value="NZ_FWWY01000001.1"/>
</dbReference>
<accession>A0A1W1WBP7</accession>